<dbReference type="Proteomes" id="UP000218811">
    <property type="component" value="Unassembled WGS sequence"/>
</dbReference>
<name>A0A2H3JUN2_WOLCO</name>
<evidence type="ECO:0000313" key="1">
    <source>
        <dbReference type="EMBL" id="PCH39847.1"/>
    </source>
</evidence>
<protein>
    <submittedName>
        <fullName evidence="1">Uncharacterized protein</fullName>
    </submittedName>
</protein>
<organism evidence="1 2">
    <name type="scientific">Wolfiporia cocos (strain MD-104)</name>
    <name type="common">Brown rot fungus</name>
    <dbReference type="NCBI Taxonomy" id="742152"/>
    <lineage>
        <taxon>Eukaryota</taxon>
        <taxon>Fungi</taxon>
        <taxon>Dikarya</taxon>
        <taxon>Basidiomycota</taxon>
        <taxon>Agaricomycotina</taxon>
        <taxon>Agaricomycetes</taxon>
        <taxon>Polyporales</taxon>
        <taxon>Phaeolaceae</taxon>
        <taxon>Wolfiporia</taxon>
    </lineage>
</organism>
<evidence type="ECO:0000313" key="2">
    <source>
        <dbReference type="Proteomes" id="UP000218811"/>
    </source>
</evidence>
<dbReference type="STRING" id="742152.A0A2H3JUN2"/>
<dbReference type="AlphaFoldDB" id="A0A2H3JUN2"/>
<dbReference type="OrthoDB" id="3218552at2759"/>
<proteinExistence type="predicted"/>
<reference evidence="1 2" key="1">
    <citation type="journal article" date="2012" name="Science">
        <title>The Paleozoic origin of enzymatic lignin decomposition reconstructed from 31 fungal genomes.</title>
        <authorList>
            <person name="Floudas D."/>
            <person name="Binder M."/>
            <person name="Riley R."/>
            <person name="Barry K."/>
            <person name="Blanchette R.A."/>
            <person name="Henrissat B."/>
            <person name="Martinez A.T."/>
            <person name="Otillar R."/>
            <person name="Spatafora J.W."/>
            <person name="Yadav J.S."/>
            <person name="Aerts A."/>
            <person name="Benoit I."/>
            <person name="Boyd A."/>
            <person name="Carlson A."/>
            <person name="Copeland A."/>
            <person name="Coutinho P.M."/>
            <person name="de Vries R.P."/>
            <person name="Ferreira P."/>
            <person name="Findley K."/>
            <person name="Foster B."/>
            <person name="Gaskell J."/>
            <person name="Glotzer D."/>
            <person name="Gorecki P."/>
            <person name="Heitman J."/>
            <person name="Hesse C."/>
            <person name="Hori C."/>
            <person name="Igarashi K."/>
            <person name="Jurgens J.A."/>
            <person name="Kallen N."/>
            <person name="Kersten P."/>
            <person name="Kohler A."/>
            <person name="Kuees U."/>
            <person name="Kumar T.K.A."/>
            <person name="Kuo A."/>
            <person name="LaButti K."/>
            <person name="Larrondo L.F."/>
            <person name="Lindquist E."/>
            <person name="Ling A."/>
            <person name="Lombard V."/>
            <person name="Lucas S."/>
            <person name="Lundell T."/>
            <person name="Martin R."/>
            <person name="McLaughlin D.J."/>
            <person name="Morgenstern I."/>
            <person name="Morin E."/>
            <person name="Murat C."/>
            <person name="Nagy L.G."/>
            <person name="Nolan M."/>
            <person name="Ohm R.A."/>
            <person name="Patyshakuliyeva A."/>
            <person name="Rokas A."/>
            <person name="Ruiz-Duenas F.J."/>
            <person name="Sabat G."/>
            <person name="Salamov A."/>
            <person name="Samejima M."/>
            <person name="Schmutz J."/>
            <person name="Slot J.C."/>
            <person name="St John F."/>
            <person name="Stenlid J."/>
            <person name="Sun H."/>
            <person name="Sun S."/>
            <person name="Syed K."/>
            <person name="Tsang A."/>
            <person name="Wiebenga A."/>
            <person name="Young D."/>
            <person name="Pisabarro A."/>
            <person name="Eastwood D.C."/>
            <person name="Martin F."/>
            <person name="Cullen D."/>
            <person name="Grigoriev I.V."/>
            <person name="Hibbett D.S."/>
        </authorList>
    </citation>
    <scope>NUCLEOTIDE SEQUENCE [LARGE SCALE GENOMIC DNA]</scope>
    <source>
        <strain evidence="1 2">MD-104</strain>
    </source>
</reference>
<accession>A0A2H3JUN2</accession>
<dbReference type="EMBL" id="KB468053">
    <property type="protein sequence ID" value="PCH39847.1"/>
    <property type="molecule type" value="Genomic_DNA"/>
</dbReference>
<dbReference type="OMA" id="FEMVPAN"/>
<keyword evidence="2" id="KW-1185">Reference proteome</keyword>
<sequence>MPWPLKVVRQFEMVPANPSEADFHGPYNKLLHTLFPTDTDFTVVPFYSPNLHDSADFVTFAVLIEDRPVFIIKLRPPSDLRYASSRETADRQIRAHIKDIHGDCSLPVLHAVSAMGTRLCFYQKPQVGPVQPPFIETDPSFESDTAPRERWDCDILEEEGMQRIQAVVEDIKQGCAVI</sequence>
<gene>
    <name evidence="1" type="ORF">WOLCODRAFT_161917</name>
</gene>